<dbReference type="FunFam" id="3.90.580.10:FF:000001">
    <property type="entry name" value="DNA primase"/>
    <property type="match status" value="1"/>
</dbReference>
<protein>
    <recommendedName>
        <fullName evidence="12 13">DNA primase</fullName>
        <ecNumber evidence="12">2.7.7.101</ecNumber>
    </recommendedName>
</protein>
<sequence length="621" mass="69267">MAYPHGFLDEVRARIRVSEIVSQKVKLTRRGNEYVGLSPFKTEKTPSFTVNDQKGFYHCFATGEHGDIFTFLIKTSGLSFPEAVEQLANQAGLEVPKASPEQAAREKKRHSLYEVMEIACQHYQRALRSSAGAEALEYLKGRGLTDETIARFRLGFAPADGSALMRELTGQEVEQKLLIEAGLFRQGRDGRAPYAFFRDRVLFPIADRRGRIIAFGGRFMGDAKAAGVGKYINSPDTPLFDKGRTLYNLAEARQATHDRQPLIVAEGYMDVIALSQAGLEGGVAPLGTALTEDQITALWQMDQLPYLCFDGDEAGRRAAAKAADRAIPMLGAGRSMKFVFLPEGQDPDSLVQSEGRGAFEAVMDSAKPMDQFLWERESRAKPVTTPEQRADLEVRLNEIADAIPDEVVAKYYRRAFGDRIWQLMREQRNGGAGKAGGYAPQRRFSKPYRRIEGSAPHSQELRGQVLKKNTGGNVFGVMQQKTILACLGFHPNLLDEFEEQVGAIPFAPDLQRVFQTILRAYATLEDPSSEAVMNVLRNGECAEITAKLFATMQLHTYGLGRDRSFGHARDILDDIFNRTHASASLEQEVKSGLSEKNQDREERILRAIDALRRIEDERSFD</sequence>
<dbReference type="GO" id="GO:0003899">
    <property type="term" value="F:DNA-directed RNA polymerase activity"/>
    <property type="evidence" value="ECO:0007669"/>
    <property type="project" value="UniProtKB-UniRule"/>
</dbReference>
<dbReference type="GO" id="GO:0005737">
    <property type="term" value="C:cytoplasm"/>
    <property type="evidence" value="ECO:0007669"/>
    <property type="project" value="TreeGrafter"/>
</dbReference>
<dbReference type="PROSITE" id="PS50880">
    <property type="entry name" value="TOPRIM"/>
    <property type="match status" value="1"/>
</dbReference>
<dbReference type="InterPro" id="IPR030846">
    <property type="entry name" value="DnaG_bac"/>
</dbReference>
<evidence type="ECO:0000313" key="16">
    <source>
        <dbReference type="Proteomes" id="UP000256845"/>
    </source>
</evidence>
<dbReference type="Pfam" id="PF01807">
    <property type="entry name" value="Zn_ribbon_DnaG"/>
    <property type="match status" value="1"/>
</dbReference>
<dbReference type="InterPro" id="IPR013264">
    <property type="entry name" value="DNAG_N"/>
</dbReference>
<dbReference type="Gene3D" id="3.90.980.10">
    <property type="entry name" value="DNA primase, catalytic core, N-terminal domain"/>
    <property type="match status" value="1"/>
</dbReference>
<evidence type="ECO:0000256" key="2">
    <source>
        <dbReference type="ARBA" id="ARBA00022515"/>
    </source>
</evidence>
<dbReference type="NCBIfam" id="TIGR01391">
    <property type="entry name" value="dnaG"/>
    <property type="match status" value="1"/>
</dbReference>
<keyword evidence="3 12" id="KW-0808">Transferase</keyword>
<keyword evidence="11 12" id="KW-0804">Transcription</keyword>
<evidence type="ECO:0000259" key="14">
    <source>
        <dbReference type="PROSITE" id="PS50880"/>
    </source>
</evidence>
<evidence type="ECO:0000313" key="15">
    <source>
        <dbReference type="EMBL" id="RED46098.1"/>
    </source>
</evidence>
<evidence type="ECO:0000256" key="3">
    <source>
        <dbReference type="ARBA" id="ARBA00022679"/>
    </source>
</evidence>
<keyword evidence="2 12" id="KW-0639">Primosome</keyword>
<evidence type="ECO:0000256" key="9">
    <source>
        <dbReference type="ARBA" id="ARBA00022842"/>
    </source>
</evidence>
<dbReference type="InterPro" id="IPR036977">
    <property type="entry name" value="DNA_primase_Znf_CHC2"/>
</dbReference>
<dbReference type="GO" id="GO:1990077">
    <property type="term" value="C:primosome complex"/>
    <property type="evidence" value="ECO:0007669"/>
    <property type="project" value="UniProtKB-KW"/>
</dbReference>
<dbReference type="HAMAP" id="MF_00974">
    <property type="entry name" value="DNA_primase_DnaG"/>
    <property type="match status" value="1"/>
</dbReference>
<comment type="caution">
    <text evidence="15">The sequence shown here is derived from an EMBL/GenBank/DDBJ whole genome shotgun (WGS) entry which is preliminary data.</text>
</comment>
<dbReference type="Proteomes" id="UP000256845">
    <property type="component" value="Unassembled WGS sequence"/>
</dbReference>
<dbReference type="Pfam" id="PF08275">
    <property type="entry name" value="DNAG_N"/>
    <property type="match status" value="1"/>
</dbReference>
<evidence type="ECO:0000256" key="10">
    <source>
        <dbReference type="ARBA" id="ARBA00023125"/>
    </source>
</evidence>
<organism evidence="15 16">
    <name type="scientific">Aestuariispira insulae</name>
    <dbReference type="NCBI Taxonomy" id="1461337"/>
    <lineage>
        <taxon>Bacteria</taxon>
        <taxon>Pseudomonadati</taxon>
        <taxon>Pseudomonadota</taxon>
        <taxon>Alphaproteobacteria</taxon>
        <taxon>Rhodospirillales</taxon>
        <taxon>Kiloniellaceae</taxon>
        <taxon>Aestuariispira</taxon>
    </lineage>
</organism>
<name>A0A3D9H9D7_9PROT</name>
<evidence type="ECO:0000256" key="6">
    <source>
        <dbReference type="ARBA" id="ARBA00022723"/>
    </source>
</evidence>
<dbReference type="GO" id="GO:0000428">
    <property type="term" value="C:DNA-directed RNA polymerase complex"/>
    <property type="evidence" value="ECO:0007669"/>
    <property type="project" value="UniProtKB-KW"/>
</dbReference>
<gene>
    <name evidence="12" type="primary">dnaG</name>
    <name evidence="15" type="ORF">DFP90_1106</name>
</gene>
<dbReference type="SMART" id="SM00400">
    <property type="entry name" value="ZnF_CHCC"/>
    <property type="match status" value="1"/>
</dbReference>
<keyword evidence="4 12" id="KW-0548">Nucleotidyltransferase</keyword>
<proteinExistence type="inferred from homology"/>
<dbReference type="FunFam" id="3.40.1360.10:FF:000002">
    <property type="entry name" value="DNA primase"/>
    <property type="match status" value="1"/>
</dbReference>
<evidence type="ECO:0000256" key="7">
    <source>
        <dbReference type="ARBA" id="ARBA00022771"/>
    </source>
</evidence>
<dbReference type="InterPro" id="IPR006295">
    <property type="entry name" value="DNA_primase_DnaG"/>
</dbReference>
<dbReference type="GO" id="GO:0003677">
    <property type="term" value="F:DNA binding"/>
    <property type="evidence" value="ECO:0007669"/>
    <property type="project" value="UniProtKB-KW"/>
</dbReference>
<evidence type="ECO:0000256" key="1">
    <source>
        <dbReference type="ARBA" id="ARBA00022478"/>
    </source>
</evidence>
<keyword evidence="10 12" id="KW-0238">DNA-binding</keyword>
<dbReference type="SMART" id="SM00493">
    <property type="entry name" value="TOPRIM"/>
    <property type="match status" value="1"/>
</dbReference>
<evidence type="ECO:0000256" key="12">
    <source>
        <dbReference type="HAMAP-Rule" id="MF_00974"/>
    </source>
</evidence>
<keyword evidence="16" id="KW-1185">Reference proteome</keyword>
<evidence type="ECO:0000256" key="13">
    <source>
        <dbReference type="PIRNR" id="PIRNR002811"/>
    </source>
</evidence>
<keyword evidence="5 12" id="KW-0235">DNA replication</keyword>
<dbReference type="SUPFAM" id="SSF57783">
    <property type="entry name" value="Zinc beta-ribbon"/>
    <property type="match status" value="1"/>
</dbReference>
<dbReference type="PIRSF" id="PIRSF002811">
    <property type="entry name" value="DnaG"/>
    <property type="match status" value="1"/>
</dbReference>
<dbReference type="RefSeq" id="WP_115938014.1">
    <property type="nucleotide sequence ID" value="NZ_QRDW01000010.1"/>
</dbReference>
<keyword evidence="9" id="KW-0460">Magnesium</keyword>
<accession>A0A3D9H9D7</accession>
<dbReference type="Pfam" id="PF13662">
    <property type="entry name" value="Toprim_4"/>
    <property type="match status" value="1"/>
</dbReference>
<comment type="subunit">
    <text evidence="12">Monomer. Interacts with DnaB.</text>
</comment>
<evidence type="ECO:0000256" key="5">
    <source>
        <dbReference type="ARBA" id="ARBA00022705"/>
    </source>
</evidence>
<dbReference type="SUPFAM" id="SSF56731">
    <property type="entry name" value="DNA primase core"/>
    <property type="match status" value="1"/>
</dbReference>
<keyword evidence="6 13" id="KW-0479">Metal-binding</keyword>
<reference evidence="15 16" key="1">
    <citation type="submission" date="2018-07" db="EMBL/GenBank/DDBJ databases">
        <title>Genomic Encyclopedia of Type Strains, Phase III (KMG-III): the genomes of soil and plant-associated and newly described type strains.</title>
        <authorList>
            <person name="Whitman W."/>
        </authorList>
    </citation>
    <scope>NUCLEOTIDE SEQUENCE [LARGE SCALE GENOMIC DNA]</scope>
    <source>
        <strain evidence="15 16">CECT 8488</strain>
    </source>
</reference>
<dbReference type="PANTHER" id="PTHR30313:SF2">
    <property type="entry name" value="DNA PRIMASE"/>
    <property type="match status" value="1"/>
</dbReference>
<dbReference type="GO" id="GO:0006269">
    <property type="term" value="P:DNA replication, synthesis of primer"/>
    <property type="evidence" value="ECO:0007669"/>
    <property type="project" value="UniProtKB-UniRule"/>
</dbReference>
<dbReference type="CDD" id="cd03364">
    <property type="entry name" value="TOPRIM_DnaG_primases"/>
    <property type="match status" value="1"/>
</dbReference>
<comment type="caution">
    <text evidence="12">Lacks conserved residue(s) required for the propagation of feature annotation.</text>
</comment>
<comment type="cofactor">
    <cofactor evidence="13">
        <name>Zn(2+)</name>
        <dbReference type="ChEBI" id="CHEBI:29105"/>
    </cofactor>
    <text evidence="13">Binds 1 zinc ion per monomer.</text>
</comment>
<evidence type="ECO:0000256" key="11">
    <source>
        <dbReference type="ARBA" id="ARBA00023163"/>
    </source>
</evidence>
<dbReference type="Gene3D" id="3.40.1360.10">
    <property type="match status" value="1"/>
</dbReference>
<dbReference type="AlphaFoldDB" id="A0A3D9H9D7"/>
<keyword evidence="1 12" id="KW-0240">DNA-directed RNA polymerase</keyword>
<dbReference type="InterPro" id="IPR037068">
    <property type="entry name" value="DNA_primase_core_N_sf"/>
</dbReference>
<dbReference type="InterPro" id="IPR006171">
    <property type="entry name" value="TOPRIM_dom"/>
</dbReference>
<comment type="similarity">
    <text evidence="12 13">Belongs to the DnaG primase family.</text>
</comment>
<dbReference type="Gene3D" id="3.90.580.10">
    <property type="entry name" value="Zinc finger, CHC2-type domain"/>
    <property type="match status" value="1"/>
</dbReference>
<dbReference type="InterPro" id="IPR050219">
    <property type="entry name" value="DnaG_primase"/>
</dbReference>
<comment type="catalytic activity">
    <reaction evidence="12">
        <text>ssDNA + n NTP = ssDNA/pppN(pN)n-1 hybrid + (n-1) diphosphate.</text>
        <dbReference type="EC" id="2.7.7.101"/>
    </reaction>
</comment>
<dbReference type="PANTHER" id="PTHR30313">
    <property type="entry name" value="DNA PRIMASE"/>
    <property type="match status" value="1"/>
</dbReference>
<comment type="function">
    <text evidence="12 13">RNA polymerase that catalyzes the synthesis of short RNA molecules used as primers for DNA polymerase during DNA replication.</text>
</comment>
<evidence type="ECO:0000256" key="8">
    <source>
        <dbReference type="ARBA" id="ARBA00022833"/>
    </source>
</evidence>
<keyword evidence="7" id="KW-0863">Zinc-finger</keyword>
<dbReference type="InterPro" id="IPR002694">
    <property type="entry name" value="Znf_CHC2"/>
</dbReference>
<keyword evidence="8 13" id="KW-0862">Zinc</keyword>
<dbReference type="GO" id="GO:0008270">
    <property type="term" value="F:zinc ion binding"/>
    <property type="evidence" value="ECO:0007669"/>
    <property type="project" value="UniProtKB-KW"/>
</dbReference>
<feature type="domain" description="Toprim" evidence="14">
    <location>
        <begin position="260"/>
        <end position="342"/>
    </location>
</feature>
<evidence type="ECO:0000256" key="4">
    <source>
        <dbReference type="ARBA" id="ARBA00022695"/>
    </source>
</evidence>
<dbReference type="InterPro" id="IPR034151">
    <property type="entry name" value="TOPRIM_DnaG_bac"/>
</dbReference>
<dbReference type="OrthoDB" id="9803773at2"/>
<dbReference type="EMBL" id="QRDW01000010">
    <property type="protein sequence ID" value="RED46098.1"/>
    <property type="molecule type" value="Genomic_DNA"/>
</dbReference>
<dbReference type="EC" id="2.7.7.101" evidence="12"/>